<name>A0A011NKQ5_9PROT</name>
<evidence type="ECO:0000256" key="1">
    <source>
        <dbReference type="SAM" id="MobiDB-lite"/>
    </source>
</evidence>
<feature type="region of interest" description="Disordered" evidence="1">
    <location>
        <begin position="129"/>
        <end position="237"/>
    </location>
</feature>
<feature type="compositionally biased region" description="Low complexity" evidence="1">
    <location>
        <begin position="65"/>
        <end position="83"/>
    </location>
</feature>
<gene>
    <name evidence="2" type="ORF">AW08_03360</name>
</gene>
<keyword evidence="3" id="KW-1185">Reference proteome</keyword>
<dbReference type="EMBL" id="JFAX01000026">
    <property type="protein sequence ID" value="EXI65197.1"/>
    <property type="molecule type" value="Genomic_DNA"/>
</dbReference>
<dbReference type="STRING" id="1454001.AW08_03360"/>
<evidence type="ECO:0000313" key="3">
    <source>
        <dbReference type="Proteomes" id="UP000020218"/>
    </source>
</evidence>
<feature type="region of interest" description="Disordered" evidence="1">
    <location>
        <begin position="44"/>
        <end position="83"/>
    </location>
</feature>
<protein>
    <submittedName>
        <fullName evidence="2">Uncharacterized protein</fullName>
    </submittedName>
</protein>
<feature type="compositionally biased region" description="Basic residues" evidence="1">
    <location>
        <begin position="169"/>
        <end position="178"/>
    </location>
</feature>
<comment type="caution">
    <text evidence="2">The sequence shown here is derived from an EMBL/GenBank/DDBJ whole genome shotgun (WGS) entry which is preliminary data.</text>
</comment>
<feature type="compositionally biased region" description="Basic residues" evidence="1">
    <location>
        <begin position="224"/>
        <end position="237"/>
    </location>
</feature>
<accession>A0A011NKQ5</accession>
<proteinExistence type="predicted"/>
<evidence type="ECO:0000313" key="2">
    <source>
        <dbReference type="EMBL" id="EXI65197.1"/>
    </source>
</evidence>
<reference evidence="2" key="1">
    <citation type="submission" date="2014-02" db="EMBL/GenBank/DDBJ databases">
        <title>Expanding our view of genomic diversity in Candidatus Accumulibacter clades.</title>
        <authorList>
            <person name="Skennerton C.T."/>
            <person name="Barr J.J."/>
            <person name="Slater F.R."/>
            <person name="Bond P.L."/>
            <person name="Tyson G.W."/>
        </authorList>
    </citation>
    <scope>NUCLEOTIDE SEQUENCE [LARGE SCALE GENOMIC DNA]</scope>
</reference>
<dbReference type="Proteomes" id="UP000020218">
    <property type="component" value="Unassembled WGS sequence"/>
</dbReference>
<sequence length="237" mass="25569">MPSSASPKAPATATCTATRNCASGSSCRRVPASGWRSCAARVASTPCSPTIPGRPANCRRRCPKSDSATGSAASARDSSSPCSASTTRRWCVVARRWRKAAAMPAKAFSKPAPVSARFAPCAPGSRARRKACSSHALRSRPSTARWPSTRKAGGRRVRPPCGRSTGARRDRRRKRQARTTKPPAPSSCGCTRRDGGWSGWRRSFPMSPRSGWRGSNSANSPPCRRCRRQRRASGWRQ</sequence>
<dbReference type="AlphaFoldDB" id="A0A011NKQ5"/>
<organism evidence="2 3">
    <name type="scientific">Candidatus Accumulibacter adjunctus</name>
    <dbReference type="NCBI Taxonomy" id="1454001"/>
    <lineage>
        <taxon>Bacteria</taxon>
        <taxon>Pseudomonadati</taxon>
        <taxon>Pseudomonadota</taxon>
        <taxon>Betaproteobacteria</taxon>
        <taxon>Candidatus Accumulibacter</taxon>
    </lineage>
</organism>